<proteinExistence type="predicted"/>
<comment type="caution">
    <text evidence="3">The sequence shown here is derived from an EMBL/GenBank/DDBJ whole genome shotgun (WGS) entry which is preliminary data.</text>
</comment>
<keyword evidence="1" id="KW-0812">Transmembrane</keyword>
<dbReference type="InterPro" id="IPR019251">
    <property type="entry name" value="DUF2231_TM"/>
</dbReference>
<evidence type="ECO:0000256" key="1">
    <source>
        <dbReference type="SAM" id="Phobius"/>
    </source>
</evidence>
<feature type="transmembrane region" description="Helical" evidence="1">
    <location>
        <begin position="111"/>
        <end position="134"/>
    </location>
</feature>
<organism evidence="3 4">
    <name type="scientific">Nocardioides bruguierae</name>
    <dbReference type="NCBI Taxonomy" id="2945102"/>
    <lineage>
        <taxon>Bacteria</taxon>
        <taxon>Bacillati</taxon>
        <taxon>Actinomycetota</taxon>
        <taxon>Actinomycetes</taxon>
        <taxon>Propionibacteriales</taxon>
        <taxon>Nocardioidaceae</taxon>
        <taxon>Nocardioides</taxon>
    </lineage>
</organism>
<evidence type="ECO:0000313" key="3">
    <source>
        <dbReference type="EMBL" id="MCM0619239.1"/>
    </source>
</evidence>
<gene>
    <name evidence="3" type="ORF">M8330_02875</name>
</gene>
<evidence type="ECO:0000313" key="4">
    <source>
        <dbReference type="Proteomes" id="UP001139485"/>
    </source>
</evidence>
<dbReference type="EMBL" id="JAMOIL010000002">
    <property type="protein sequence ID" value="MCM0619239.1"/>
    <property type="molecule type" value="Genomic_DNA"/>
</dbReference>
<feature type="domain" description="DUF2231" evidence="2">
    <location>
        <begin position="5"/>
        <end position="143"/>
    </location>
</feature>
<sequence length="144" mass="14923">MEILGLPAHPLVVHGAVVLGPLAGLVSLAYLRPAWRGLLRWPLLVGAVAAVVFLVLAAASGESLLESREQLRQLDGMHDHEEGGELARNLTLLFGVLAIATTALQRRLHGLLATLAPVATALAAVAMIVVIALAGHSGASLVWG</sequence>
<accession>A0A9X2IED4</accession>
<evidence type="ECO:0000259" key="2">
    <source>
        <dbReference type="Pfam" id="PF09990"/>
    </source>
</evidence>
<feature type="transmembrane region" description="Helical" evidence="1">
    <location>
        <begin position="12"/>
        <end position="31"/>
    </location>
</feature>
<dbReference type="RefSeq" id="WP_250826113.1">
    <property type="nucleotide sequence ID" value="NZ_JAMOIL010000002.1"/>
</dbReference>
<keyword evidence="1" id="KW-1133">Transmembrane helix</keyword>
<name>A0A9X2IED4_9ACTN</name>
<protein>
    <recommendedName>
        <fullName evidence="2">DUF2231 domain-containing protein</fullName>
    </recommendedName>
</protein>
<dbReference type="AlphaFoldDB" id="A0A9X2IED4"/>
<dbReference type="Proteomes" id="UP001139485">
    <property type="component" value="Unassembled WGS sequence"/>
</dbReference>
<feature type="transmembrane region" description="Helical" evidence="1">
    <location>
        <begin position="86"/>
        <end position="104"/>
    </location>
</feature>
<dbReference type="Pfam" id="PF09990">
    <property type="entry name" value="DUF2231"/>
    <property type="match status" value="1"/>
</dbReference>
<reference evidence="3" key="1">
    <citation type="submission" date="2022-05" db="EMBL/GenBank/DDBJ databases">
        <authorList>
            <person name="Tuo L."/>
        </authorList>
    </citation>
    <scope>NUCLEOTIDE SEQUENCE</scope>
    <source>
        <strain evidence="3">BSK12Z-4</strain>
    </source>
</reference>
<keyword evidence="1" id="KW-0472">Membrane</keyword>
<feature type="transmembrane region" description="Helical" evidence="1">
    <location>
        <begin position="38"/>
        <end position="59"/>
    </location>
</feature>
<keyword evidence="4" id="KW-1185">Reference proteome</keyword>